<dbReference type="PATRIC" id="fig|1938.3.peg.9872"/>
<proteinExistence type="predicted"/>
<comment type="caution">
    <text evidence="2">The sequence shown here is derived from an EMBL/GenBank/DDBJ whole genome shotgun (WGS) entry which is preliminary data.</text>
</comment>
<dbReference type="RefSeq" id="WP_048581883.1">
    <property type="nucleotide sequence ID" value="NZ_LFNT01000015.1"/>
</dbReference>
<organism evidence="2 3">
    <name type="scientific">Streptomyces viridochromogenes</name>
    <dbReference type="NCBI Taxonomy" id="1938"/>
    <lineage>
        <taxon>Bacteria</taxon>
        <taxon>Bacillati</taxon>
        <taxon>Actinomycetota</taxon>
        <taxon>Actinomycetes</taxon>
        <taxon>Kitasatosporales</taxon>
        <taxon>Streptomycetaceae</taxon>
        <taxon>Streptomyces</taxon>
    </lineage>
</organism>
<accession>A0A0J7ZDG2</accession>
<dbReference type="AlphaFoldDB" id="A0A0J7ZDG2"/>
<evidence type="ECO:0000313" key="2">
    <source>
        <dbReference type="EMBL" id="KMS74116.1"/>
    </source>
</evidence>
<reference evidence="2 3" key="1">
    <citation type="submission" date="2015-06" db="EMBL/GenBank/DDBJ databases">
        <authorList>
            <person name="Ju K.-S."/>
            <person name="Doroghazi J.R."/>
            <person name="Metcalf W.W."/>
        </authorList>
    </citation>
    <scope>NUCLEOTIDE SEQUENCE [LARGE SCALE GENOMIC DNA]</scope>
    <source>
        <strain evidence="2 3">NRRL 3414</strain>
    </source>
</reference>
<feature type="region of interest" description="Disordered" evidence="1">
    <location>
        <begin position="160"/>
        <end position="189"/>
    </location>
</feature>
<protein>
    <submittedName>
        <fullName evidence="2">Uncharacterized protein</fullName>
    </submittedName>
</protein>
<evidence type="ECO:0000256" key="1">
    <source>
        <dbReference type="SAM" id="MobiDB-lite"/>
    </source>
</evidence>
<dbReference type="OrthoDB" id="3990035at2"/>
<dbReference type="EMBL" id="LFNT01000015">
    <property type="protein sequence ID" value="KMS74116.1"/>
    <property type="molecule type" value="Genomic_DNA"/>
</dbReference>
<evidence type="ECO:0000313" key="3">
    <source>
        <dbReference type="Proteomes" id="UP000037432"/>
    </source>
</evidence>
<dbReference type="Proteomes" id="UP000037432">
    <property type="component" value="Unassembled WGS sequence"/>
</dbReference>
<sequence>MRIEQYVVDVRRQHTGESLREARLRLADLRDWSEPVPAAKNSDQARLESYLLDALGRGQGVNPLGVSEVVPSTDQLVLRLESAEPFSSLLPLLPYKDRRRTRHGVLDLRAYASRQGVELTLGRTAAGRVLVLGPEGCDLAAILDAHRTAAEEQRYEPLWTKDTSHGPMPRPLRRSTRTPSKTAKPVDPHSVRPYLASRLLRRLHLWPSLITGSTVTFTSQPHGSGLNWTVQHGVPNHRPVHNDSAATALTETVAGPGLTIDADGHHCDQQQCVRTFASGQLTVRTTHAGNPHSVQRPGRARANVLSTFLSEAQPPESGPRQTSGGHVLQLVDPWGDDRLDAAKQLAAAWAQQGLRTLVLRVDSSRNRPGETGSWKRARLTGGTGAMFTGYADFVHGDLKSDIARAREEFDHVIMMKRQWTDLPLAGLSPLADDHVIVTGGDFGRTTRSTSIRAGELRRTTIPLTPNESAVAWLNRHLARVPFAEVPLTGLVLWCAHDERGPGAFDTAVDEELARHGMPVLGRLPRAPLRSPHRTVLDCLPDERRVFETQQAMQIRSSFNPPRENAEVFLAALREYAEC</sequence>
<gene>
    <name evidence="2" type="ORF">ACM01_16015</name>
</gene>
<name>A0A0J7ZDG2_STRVR</name>